<evidence type="ECO:0000256" key="2">
    <source>
        <dbReference type="SAM" id="Phobius"/>
    </source>
</evidence>
<evidence type="ECO:0008006" key="4">
    <source>
        <dbReference type="Google" id="ProtNLM"/>
    </source>
</evidence>
<dbReference type="EMBL" id="DSUJ01000008">
    <property type="protein sequence ID" value="HFI90725.1"/>
    <property type="molecule type" value="Genomic_DNA"/>
</dbReference>
<protein>
    <recommendedName>
        <fullName evidence="4">Cell division protein FtsL</fullName>
    </recommendedName>
</protein>
<feature type="coiled-coil region" evidence="1">
    <location>
        <begin position="30"/>
        <end position="67"/>
    </location>
</feature>
<accession>A0A7V3E681</accession>
<name>A0A7V3E681_9BACT</name>
<keyword evidence="2" id="KW-1133">Transmembrane helix</keyword>
<organism evidence="3">
    <name type="scientific">Ignavibacterium album</name>
    <dbReference type="NCBI Taxonomy" id="591197"/>
    <lineage>
        <taxon>Bacteria</taxon>
        <taxon>Pseudomonadati</taxon>
        <taxon>Ignavibacteriota</taxon>
        <taxon>Ignavibacteria</taxon>
        <taxon>Ignavibacteriales</taxon>
        <taxon>Ignavibacteriaceae</taxon>
        <taxon>Ignavibacterium</taxon>
    </lineage>
</organism>
<evidence type="ECO:0000313" key="3">
    <source>
        <dbReference type="EMBL" id="HFI90725.1"/>
    </source>
</evidence>
<feature type="transmembrane region" description="Helical" evidence="2">
    <location>
        <begin position="7"/>
        <end position="29"/>
    </location>
</feature>
<keyword evidence="2" id="KW-0812">Transmembrane</keyword>
<dbReference type="AlphaFoldDB" id="A0A7V3E681"/>
<gene>
    <name evidence="3" type="ORF">ENS31_04225</name>
</gene>
<sequence>MSKSAKPFIFYILFLLVVVTIFFIAVVIVKISYEETIRAKEEAERRLKNESQKQVSLQAEYQNVTTEENIRFVASSQLGMIKRIEPAIVLTVPKDKIEEFEQEIISKYE</sequence>
<proteinExistence type="predicted"/>
<comment type="caution">
    <text evidence="3">The sequence shown here is derived from an EMBL/GenBank/DDBJ whole genome shotgun (WGS) entry which is preliminary data.</text>
</comment>
<evidence type="ECO:0000256" key="1">
    <source>
        <dbReference type="SAM" id="Coils"/>
    </source>
</evidence>
<reference evidence="3" key="1">
    <citation type="journal article" date="2020" name="mSystems">
        <title>Genome- and Community-Level Interaction Insights into Carbon Utilization and Element Cycling Functions of Hydrothermarchaeota in Hydrothermal Sediment.</title>
        <authorList>
            <person name="Zhou Z."/>
            <person name="Liu Y."/>
            <person name="Xu W."/>
            <person name="Pan J."/>
            <person name="Luo Z.H."/>
            <person name="Li M."/>
        </authorList>
    </citation>
    <scope>NUCLEOTIDE SEQUENCE [LARGE SCALE GENOMIC DNA]</scope>
    <source>
        <strain evidence="3">SpSt-479</strain>
    </source>
</reference>
<keyword evidence="2" id="KW-0472">Membrane</keyword>
<keyword evidence="1" id="KW-0175">Coiled coil</keyword>